<keyword evidence="5" id="KW-0677">Repeat</keyword>
<evidence type="ECO:0000256" key="1">
    <source>
        <dbReference type="ARBA" id="ARBA00005417"/>
    </source>
</evidence>
<comment type="similarity">
    <text evidence="1">Belongs to the ABC transporter superfamily.</text>
</comment>
<dbReference type="PANTHER" id="PTHR43790">
    <property type="entry name" value="CARBOHYDRATE TRANSPORT ATP-BINDING PROTEIN MG119-RELATED"/>
    <property type="match status" value="1"/>
</dbReference>
<evidence type="ECO:0000313" key="12">
    <source>
        <dbReference type="Proteomes" id="UP000553963"/>
    </source>
</evidence>
<evidence type="ECO:0000256" key="4">
    <source>
        <dbReference type="ARBA" id="ARBA00022597"/>
    </source>
</evidence>
<keyword evidence="4 11" id="KW-0762">Sugar transport</keyword>
<comment type="caution">
    <text evidence="11">The sequence shown here is derived from an EMBL/GenBank/DDBJ whole genome shotgun (WGS) entry which is preliminary data.</text>
</comment>
<keyword evidence="8" id="KW-1278">Translocase</keyword>
<dbReference type="Gene3D" id="3.40.50.300">
    <property type="entry name" value="P-loop containing nucleotide triphosphate hydrolases"/>
    <property type="match status" value="2"/>
</dbReference>
<keyword evidence="3" id="KW-1003">Cell membrane</keyword>
<feature type="domain" description="ABC transporter" evidence="10">
    <location>
        <begin position="6"/>
        <end position="243"/>
    </location>
</feature>
<dbReference type="CDD" id="cd03216">
    <property type="entry name" value="ABC_Carb_Monos_I"/>
    <property type="match status" value="1"/>
</dbReference>
<reference evidence="11 12" key="1">
    <citation type="submission" date="2020-08" db="EMBL/GenBank/DDBJ databases">
        <title>Genomic Encyclopedia of Type Strains, Phase IV (KMG-IV): sequencing the most valuable type-strain genomes for metagenomic binning, comparative biology and taxonomic classification.</title>
        <authorList>
            <person name="Goeker M."/>
        </authorList>
    </citation>
    <scope>NUCLEOTIDE SEQUENCE [LARGE SCALE GENOMIC DNA]</scope>
    <source>
        <strain evidence="11 12">DSM 25966</strain>
    </source>
</reference>
<keyword evidence="6" id="KW-0547">Nucleotide-binding</keyword>
<dbReference type="CDD" id="cd03215">
    <property type="entry name" value="ABC_Carb_Monos_II"/>
    <property type="match status" value="1"/>
</dbReference>
<proteinExistence type="inferred from homology"/>
<dbReference type="InterPro" id="IPR027417">
    <property type="entry name" value="P-loop_NTPase"/>
</dbReference>
<organism evidence="11 12">
    <name type="scientific">Kaistia hirudinis</name>
    <dbReference type="NCBI Taxonomy" id="1293440"/>
    <lineage>
        <taxon>Bacteria</taxon>
        <taxon>Pseudomonadati</taxon>
        <taxon>Pseudomonadota</taxon>
        <taxon>Alphaproteobacteria</taxon>
        <taxon>Hyphomicrobiales</taxon>
        <taxon>Kaistiaceae</taxon>
        <taxon>Kaistia</taxon>
    </lineage>
</organism>
<dbReference type="InterPro" id="IPR017871">
    <property type="entry name" value="ABC_transporter-like_CS"/>
</dbReference>
<gene>
    <name evidence="11" type="ORF">GGR25_001343</name>
</gene>
<accession>A0A840AM13</accession>
<dbReference type="PANTHER" id="PTHR43790:SF3">
    <property type="entry name" value="D-ALLOSE IMPORT ATP-BINDING PROTEIN ALSA-RELATED"/>
    <property type="match status" value="1"/>
</dbReference>
<keyword evidence="7" id="KW-0067">ATP-binding</keyword>
<dbReference type="RefSeq" id="WP_210299840.1">
    <property type="nucleotide sequence ID" value="NZ_JACIDS010000002.1"/>
</dbReference>
<evidence type="ECO:0000256" key="8">
    <source>
        <dbReference type="ARBA" id="ARBA00022967"/>
    </source>
</evidence>
<dbReference type="AlphaFoldDB" id="A0A840AM13"/>
<keyword evidence="12" id="KW-1185">Reference proteome</keyword>
<evidence type="ECO:0000256" key="2">
    <source>
        <dbReference type="ARBA" id="ARBA00022448"/>
    </source>
</evidence>
<evidence type="ECO:0000256" key="6">
    <source>
        <dbReference type="ARBA" id="ARBA00022741"/>
    </source>
</evidence>
<dbReference type="SMART" id="SM00382">
    <property type="entry name" value="AAA"/>
    <property type="match status" value="2"/>
</dbReference>
<dbReference type="PROSITE" id="PS50893">
    <property type="entry name" value="ABC_TRANSPORTER_2"/>
    <property type="match status" value="2"/>
</dbReference>
<name>A0A840AM13_9HYPH</name>
<dbReference type="Pfam" id="PF00005">
    <property type="entry name" value="ABC_tran"/>
    <property type="match status" value="2"/>
</dbReference>
<evidence type="ECO:0000256" key="3">
    <source>
        <dbReference type="ARBA" id="ARBA00022475"/>
    </source>
</evidence>
<dbReference type="PROSITE" id="PS00211">
    <property type="entry name" value="ABC_TRANSPORTER_1"/>
    <property type="match status" value="1"/>
</dbReference>
<evidence type="ECO:0000259" key="10">
    <source>
        <dbReference type="PROSITE" id="PS50893"/>
    </source>
</evidence>
<dbReference type="GO" id="GO:0005524">
    <property type="term" value="F:ATP binding"/>
    <property type="evidence" value="ECO:0007669"/>
    <property type="project" value="UniProtKB-KW"/>
</dbReference>
<evidence type="ECO:0000256" key="5">
    <source>
        <dbReference type="ARBA" id="ARBA00022737"/>
    </source>
</evidence>
<keyword evidence="9" id="KW-0472">Membrane</keyword>
<dbReference type="EMBL" id="JACIDS010000002">
    <property type="protein sequence ID" value="MBB3930304.1"/>
    <property type="molecule type" value="Genomic_DNA"/>
</dbReference>
<dbReference type="SUPFAM" id="SSF52540">
    <property type="entry name" value="P-loop containing nucleoside triphosphate hydrolases"/>
    <property type="match status" value="2"/>
</dbReference>
<feature type="domain" description="ABC transporter" evidence="10">
    <location>
        <begin position="252"/>
        <end position="497"/>
    </location>
</feature>
<evidence type="ECO:0000313" key="11">
    <source>
        <dbReference type="EMBL" id="MBB3930304.1"/>
    </source>
</evidence>
<dbReference type="InterPro" id="IPR050107">
    <property type="entry name" value="ABC_carbohydrate_import_ATPase"/>
</dbReference>
<dbReference type="InterPro" id="IPR003439">
    <property type="entry name" value="ABC_transporter-like_ATP-bd"/>
</dbReference>
<protein>
    <submittedName>
        <fullName evidence="11">ABC-type sugar transport system ATPase subunit</fullName>
    </submittedName>
</protein>
<sequence>MNASLLKIARLEKSFGPVRVLQGIDLDMARGEAIGLIGENGAGKSTLMNIVSGALQPSVGSLAFEGREIVIESVRHGRELGIRFVHQELSIIGALSIAENMFLGDYKSGRSGFINRRELAVATRAVLERVGLAHLDPWMEAGRLRSGEQQLIEIAKAIVERPKLLILDEPTSSLTPVEAQRLFDLVRELRAEGVGVIFITHRLEEALENCGRVVVLRDGVLISDRKTSETSKSQLILDMVGKTATFAYRGGTRTPGATRLSVKGLADEDHLSPIDMEVRAGEVVGLFGLMGSGRTEFLETLYGYRRARCGEVWLDGTLLSRAGADKSVASGLFMLPEGRKIQGILPTHSVQSNITIARLPALTRLGFVAEGAEKADAARMARSLNIRMGDIRQPITSLSGGNQQKALFARALLAEPKVLLLDEPTHGVDVGAKAEIYDIVHRFAESGAGVLFASSELPEIMALADRCVVFAGGRVAGVLERAAMTEDAILHLAFDFSQGGQAAAPMPVGPT</sequence>
<keyword evidence="2" id="KW-0813">Transport</keyword>
<dbReference type="Proteomes" id="UP000553963">
    <property type="component" value="Unassembled WGS sequence"/>
</dbReference>
<evidence type="ECO:0000256" key="7">
    <source>
        <dbReference type="ARBA" id="ARBA00022840"/>
    </source>
</evidence>
<dbReference type="GO" id="GO:0016887">
    <property type="term" value="F:ATP hydrolysis activity"/>
    <property type="evidence" value="ECO:0007669"/>
    <property type="project" value="InterPro"/>
</dbReference>
<evidence type="ECO:0000256" key="9">
    <source>
        <dbReference type="ARBA" id="ARBA00023136"/>
    </source>
</evidence>
<dbReference type="InterPro" id="IPR003593">
    <property type="entry name" value="AAA+_ATPase"/>
</dbReference>